<dbReference type="EMBL" id="GG674574">
    <property type="protein sequence ID" value="EER14054.1"/>
    <property type="molecule type" value="Genomic_DNA"/>
</dbReference>
<dbReference type="RefSeq" id="XP_002782259.1">
    <property type="nucleotide sequence ID" value="XM_002782213.1"/>
</dbReference>
<sequence>MSDDFPFLPPVKVWDYDMKREAQEILPNLYLGPFGCARDLDVLRRVGITHIVVVRSVEESRFLREKFVDDGIRTHFFQRSDDNATTVADRKRALEKMSLPA</sequence>
<dbReference type="GO" id="GO:0005737">
    <property type="term" value="C:cytoplasm"/>
    <property type="evidence" value="ECO:0007669"/>
    <property type="project" value="TreeGrafter"/>
</dbReference>
<dbReference type="GO" id="GO:1990444">
    <property type="term" value="F:F-box domain binding"/>
    <property type="evidence" value="ECO:0007669"/>
    <property type="project" value="TreeGrafter"/>
</dbReference>
<dbReference type="Proteomes" id="UP000007800">
    <property type="component" value="Unassembled WGS sequence"/>
</dbReference>
<dbReference type="InterPro" id="IPR052449">
    <property type="entry name" value="STYX-Interacting_Phosphatase"/>
</dbReference>
<dbReference type="InParanoid" id="C5KNA0"/>
<dbReference type="SUPFAM" id="SSF52799">
    <property type="entry name" value="(Phosphotyrosine protein) phosphatases II"/>
    <property type="match status" value="1"/>
</dbReference>
<dbReference type="PANTHER" id="PTHR46588:SF1">
    <property type="entry name" value="SERINE_THREONINE_TYROSINE-INTERACTING PROTEIN"/>
    <property type="match status" value="1"/>
</dbReference>
<evidence type="ECO:0000313" key="1">
    <source>
        <dbReference type="EMBL" id="EER14054.1"/>
    </source>
</evidence>
<dbReference type="GO" id="GO:0005654">
    <property type="term" value="C:nucleoplasm"/>
    <property type="evidence" value="ECO:0007669"/>
    <property type="project" value="TreeGrafter"/>
</dbReference>
<dbReference type="GO" id="GO:0062026">
    <property type="term" value="P:negative regulation of SCF-dependent proteasomal ubiquitin-dependent catabolic process"/>
    <property type="evidence" value="ECO:0007669"/>
    <property type="project" value="TreeGrafter"/>
</dbReference>
<dbReference type="InterPro" id="IPR029021">
    <property type="entry name" value="Prot-tyrosine_phosphatase-like"/>
</dbReference>
<organism evidence="2">
    <name type="scientific">Perkinsus marinus (strain ATCC 50983 / TXsc)</name>
    <dbReference type="NCBI Taxonomy" id="423536"/>
    <lineage>
        <taxon>Eukaryota</taxon>
        <taxon>Sar</taxon>
        <taxon>Alveolata</taxon>
        <taxon>Perkinsozoa</taxon>
        <taxon>Perkinsea</taxon>
        <taxon>Perkinsida</taxon>
        <taxon>Perkinsidae</taxon>
        <taxon>Perkinsus</taxon>
    </lineage>
</organism>
<dbReference type="AlphaFoldDB" id="C5KNA0"/>
<proteinExistence type="predicted"/>
<keyword evidence="2" id="KW-1185">Reference proteome</keyword>
<accession>C5KNA0</accession>
<protein>
    <submittedName>
        <fullName evidence="1">Ser/thr/tyr interacting protein, putative</fullName>
    </submittedName>
</protein>
<dbReference type="GO" id="GO:0070372">
    <property type="term" value="P:regulation of ERK1 and ERK2 cascade"/>
    <property type="evidence" value="ECO:0007669"/>
    <property type="project" value="TreeGrafter"/>
</dbReference>
<dbReference type="OrthoDB" id="10252009at2759"/>
<dbReference type="GeneID" id="9059849"/>
<name>C5KNA0_PERM5</name>
<reference evidence="1 2" key="1">
    <citation type="submission" date="2008-07" db="EMBL/GenBank/DDBJ databases">
        <authorList>
            <person name="El-Sayed N."/>
            <person name="Caler E."/>
            <person name="Inman J."/>
            <person name="Amedeo P."/>
            <person name="Hass B."/>
            <person name="Wortman J."/>
        </authorList>
    </citation>
    <scope>NUCLEOTIDE SEQUENCE [LARGE SCALE GENOMIC DNA]</scope>
    <source>
        <strain evidence="2">ATCC 50983 / TXsc</strain>
    </source>
</reference>
<dbReference type="Gene3D" id="3.90.190.10">
    <property type="entry name" value="Protein tyrosine phosphatase superfamily"/>
    <property type="match status" value="1"/>
</dbReference>
<evidence type="ECO:0000313" key="2">
    <source>
        <dbReference type="Proteomes" id="UP000007800"/>
    </source>
</evidence>
<gene>
    <name evidence="1" type="ORF">Pmar_PMAR005544</name>
</gene>
<dbReference type="PANTHER" id="PTHR46588">
    <property type="entry name" value="SERINE/THREONINE/TYROSINE-INTERACTING PROTEIN"/>
    <property type="match status" value="1"/>
</dbReference>